<dbReference type="CDD" id="cd06456">
    <property type="entry name" value="M3A_DCP"/>
    <property type="match status" value="1"/>
</dbReference>
<dbReference type="AlphaFoldDB" id="A0A2S9WRR0"/>
<evidence type="ECO:0000256" key="6">
    <source>
        <dbReference type="ARBA" id="ARBA00023049"/>
    </source>
</evidence>
<dbReference type="GO" id="GO:0004222">
    <property type="term" value="F:metalloendopeptidase activity"/>
    <property type="evidence" value="ECO:0007669"/>
    <property type="project" value="InterPro"/>
</dbReference>
<proteinExistence type="inferred from homology"/>
<evidence type="ECO:0000259" key="8">
    <source>
        <dbReference type="Pfam" id="PF01432"/>
    </source>
</evidence>
<dbReference type="InterPro" id="IPR024077">
    <property type="entry name" value="Neurolysin/TOP_dom2"/>
</dbReference>
<keyword evidence="2 7" id="KW-0645">Protease</keyword>
<evidence type="ECO:0000256" key="7">
    <source>
        <dbReference type="RuleBase" id="RU003435"/>
    </source>
</evidence>
<comment type="caution">
    <text evidence="9">The sequence shown here is derived from an EMBL/GenBank/DDBJ whole genome shotgun (WGS) entry which is preliminary data.</text>
</comment>
<dbReference type="GO" id="GO:0005829">
    <property type="term" value="C:cytosol"/>
    <property type="evidence" value="ECO:0007669"/>
    <property type="project" value="TreeGrafter"/>
</dbReference>
<dbReference type="OrthoDB" id="9773538at2"/>
<dbReference type="Gene3D" id="3.40.390.10">
    <property type="entry name" value="Collagenase (Catalytic Domain)"/>
    <property type="match status" value="1"/>
</dbReference>
<dbReference type="Pfam" id="PF01432">
    <property type="entry name" value="Peptidase_M3"/>
    <property type="match status" value="1"/>
</dbReference>
<dbReference type="InterPro" id="IPR024079">
    <property type="entry name" value="MetalloPept_cat_dom_sf"/>
</dbReference>
<keyword evidence="6 7" id="KW-0482">Metalloprotease</keyword>
<protein>
    <submittedName>
        <fullName evidence="9">Peptidase M3</fullName>
    </submittedName>
</protein>
<dbReference type="GO" id="GO:0004180">
    <property type="term" value="F:carboxypeptidase activity"/>
    <property type="evidence" value="ECO:0007669"/>
    <property type="project" value="TreeGrafter"/>
</dbReference>
<gene>
    <name evidence="9" type="ORF">BST86_03185</name>
</gene>
<evidence type="ECO:0000256" key="3">
    <source>
        <dbReference type="ARBA" id="ARBA00022723"/>
    </source>
</evidence>
<evidence type="ECO:0000313" key="9">
    <source>
        <dbReference type="EMBL" id="PRP66162.1"/>
    </source>
</evidence>
<evidence type="ECO:0000256" key="2">
    <source>
        <dbReference type="ARBA" id="ARBA00022670"/>
    </source>
</evidence>
<evidence type="ECO:0000256" key="1">
    <source>
        <dbReference type="ARBA" id="ARBA00006040"/>
    </source>
</evidence>
<dbReference type="RefSeq" id="WP_105982002.1">
    <property type="nucleotide sequence ID" value="NZ_MQUC01000003.1"/>
</dbReference>
<reference evidence="9 10" key="1">
    <citation type="submission" date="2016-11" db="EMBL/GenBank/DDBJ databases">
        <title>Trade-off between light-utilization and light-protection in marine flavobacteria.</title>
        <authorList>
            <person name="Kumagai Y."/>
        </authorList>
    </citation>
    <scope>NUCLEOTIDE SEQUENCE [LARGE SCALE GENOMIC DNA]</scope>
    <source>
        <strain evidence="9 10">JCM 17109</strain>
    </source>
</reference>
<dbReference type="GO" id="GO:0046872">
    <property type="term" value="F:metal ion binding"/>
    <property type="evidence" value="ECO:0007669"/>
    <property type="project" value="UniProtKB-UniRule"/>
</dbReference>
<feature type="domain" description="Peptidase M3A/M3B catalytic" evidence="8">
    <location>
        <begin position="229"/>
        <end position="682"/>
    </location>
</feature>
<comment type="cofactor">
    <cofactor evidence="7">
        <name>Zn(2+)</name>
        <dbReference type="ChEBI" id="CHEBI:29105"/>
    </cofactor>
    <text evidence="7">Binds 1 zinc ion.</text>
</comment>
<dbReference type="PANTHER" id="PTHR43660">
    <property type="entry name" value="DIPEPTIDYL CARBOXYPEPTIDASE"/>
    <property type="match status" value="1"/>
</dbReference>
<evidence type="ECO:0000313" key="10">
    <source>
        <dbReference type="Proteomes" id="UP000239532"/>
    </source>
</evidence>
<keyword evidence="5 7" id="KW-0862">Zinc</keyword>
<dbReference type="FunFam" id="3.40.390.10:FF:000009">
    <property type="entry name" value="Oligopeptidase A"/>
    <property type="match status" value="1"/>
</dbReference>
<dbReference type="GO" id="GO:0006508">
    <property type="term" value="P:proteolysis"/>
    <property type="evidence" value="ECO:0007669"/>
    <property type="project" value="UniProtKB-KW"/>
</dbReference>
<organism evidence="9 10">
    <name type="scientific">Nonlabens agnitus</name>
    <dbReference type="NCBI Taxonomy" id="870484"/>
    <lineage>
        <taxon>Bacteria</taxon>
        <taxon>Pseudomonadati</taxon>
        <taxon>Bacteroidota</taxon>
        <taxon>Flavobacteriia</taxon>
        <taxon>Flavobacteriales</taxon>
        <taxon>Flavobacteriaceae</taxon>
        <taxon>Nonlabens</taxon>
    </lineage>
</organism>
<dbReference type="Gene3D" id="1.10.1370.10">
    <property type="entry name" value="Neurolysin, domain 3"/>
    <property type="match status" value="1"/>
</dbReference>
<evidence type="ECO:0000256" key="4">
    <source>
        <dbReference type="ARBA" id="ARBA00022801"/>
    </source>
</evidence>
<accession>A0A2S9WRR0</accession>
<name>A0A2S9WRR0_9FLAO</name>
<dbReference type="PANTHER" id="PTHR43660:SF1">
    <property type="entry name" value="DIPEPTIDYL CARBOXYPEPTIDASE"/>
    <property type="match status" value="1"/>
</dbReference>
<dbReference type="InterPro" id="IPR034005">
    <property type="entry name" value="M3A_DCP"/>
</dbReference>
<keyword evidence="10" id="KW-1185">Reference proteome</keyword>
<dbReference type="InterPro" id="IPR001567">
    <property type="entry name" value="Pept_M3A_M3B_dom"/>
</dbReference>
<dbReference type="InterPro" id="IPR045090">
    <property type="entry name" value="Pept_M3A_M3B"/>
</dbReference>
<dbReference type="Gene3D" id="1.10.1370.40">
    <property type="match status" value="1"/>
</dbReference>
<dbReference type="EMBL" id="MQUC01000003">
    <property type="protein sequence ID" value="PRP66162.1"/>
    <property type="molecule type" value="Genomic_DNA"/>
</dbReference>
<keyword evidence="3 7" id="KW-0479">Metal-binding</keyword>
<keyword evidence="4 7" id="KW-0378">Hydrolase</keyword>
<evidence type="ECO:0000256" key="5">
    <source>
        <dbReference type="ARBA" id="ARBA00022833"/>
    </source>
</evidence>
<sequence>MSKENNPLLQTFETPFQTAPFAVIEEAHFESAFAKAISLAQSEIDTITSNSQPATFANTIEALDRSGDQLSRISSIFFNLNSAETNDEIQRIAREVSPQLSKFGNDVTLNKELFARVKAVYDQRDELALDPEQLTLLEKQYKRFARNGANLAENKKERLREIDAKLAQLSLGFGENVLAATQEFELHLTNKDDLAGIPETALEAAAEEAKSRDKEGYVFTLDYPSYIPFMTYADNRELRETMSKAFGARAYQGKHSNQENVLEIANLRFERANLLGYKTHAHFVLEERMAMTPKKVRKFSEELLKKAKPAARKEFDELTDFAVEYLRDNHLEPIKELQKWDAAYFSEKLKKSHFNLDDELLKPYFKLENVIDGAFEVANRLYGLTFHKTDNIDTYHKDVMTYEVKNEDGSLNSIFYADFFPRKGKRNGAWMTSFKDQYIENGVNSRPHISIVCNFTKPTATKPSLLTFNEVTTLFHEFGHALHGMLANTTYRSLSGTSVFWDFVELPSQILENWCYEKEALELFARHYETDEVIPAEYIEKIKNAASFHQGLQTLRQLSFGMLDMSWHGIDPREIDDVKLHEMETFDQTDLYPDVESSCMSTAFAHIFQGGYSAGYYSYKWAEVLDADAFELFKEKGVFNREIASSFKDNVLSKGGTENPMLLYTRFRGSEPKIDALLKRAGLVA</sequence>
<comment type="similarity">
    <text evidence="1 7">Belongs to the peptidase M3 family.</text>
</comment>
<dbReference type="SUPFAM" id="SSF55486">
    <property type="entry name" value="Metalloproteases ('zincins'), catalytic domain"/>
    <property type="match status" value="1"/>
</dbReference>
<dbReference type="Proteomes" id="UP000239532">
    <property type="component" value="Unassembled WGS sequence"/>
</dbReference>